<keyword evidence="3" id="KW-1185">Reference proteome</keyword>
<dbReference type="PROSITE" id="PS51819">
    <property type="entry name" value="VOC"/>
    <property type="match status" value="1"/>
</dbReference>
<comment type="caution">
    <text evidence="2">The sequence shown here is derived from an EMBL/GenBank/DDBJ whole genome shotgun (WGS) entry which is preliminary data.</text>
</comment>
<organism evidence="2 3">
    <name type="scientific">Nocardia suismassiliense</name>
    <dbReference type="NCBI Taxonomy" id="2077092"/>
    <lineage>
        <taxon>Bacteria</taxon>
        <taxon>Bacillati</taxon>
        <taxon>Actinomycetota</taxon>
        <taxon>Actinomycetes</taxon>
        <taxon>Mycobacteriales</taxon>
        <taxon>Nocardiaceae</taxon>
        <taxon>Nocardia</taxon>
    </lineage>
</organism>
<proteinExistence type="predicted"/>
<dbReference type="InterPro" id="IPR037523">
    <property type="entry name" value="VOC_core"/>
</dbReference>
<name>A0ABW6QMV9_9NOCA</name>
<dbReference type="Proteomes" id="UP001601948">
    <property type="component" value="Unassembled WGS sequence"/>
</dbReference>
<dbReference type="RefSeq" id="WP_387714681.1">
    <property type="nucleotide sequence ID" value="NZ_JBIAPI010000001.1"/>
</dbReference>
<accession>A0ABW6QMV9</accession>
<dbReference type="InterPro" id="IPR029068">
    <property type="entry name" value="Glyas_Bleomycin-R_OHBP_Dase"/>
</dbReference>
<dbReference type="Gene3D" id="3.10.180.10">
    <property type="entry name" value="2,3-Dihydroxybiphenyl 1,2-Dioxygenase, domain 1"/>
    <property type="match status" value="1"/>
</dbReference>
<protein>
    <submittedName>
        <fullName evidence="2">VOC family protein</fullName>
    </submittedName>
</protein>
<sequence>MRIDLCTLVVADYDPAIAFFTEALGFDLIEDTPSRTNDGRPKRWVVVRPPGAHTGLLLARADGTAQADVVGNQTAGRVGFFLQVDDFDAAYRRMVSHGVEFVTAPRQEPYGKVAVFRDIAGNRWDLLSPN</sequence>
<reference evidence="2 3" key="1">
    <citation type="submission" date="2024-10" db="EMBL/GenBank/DDBJ databases">
        <title>The Natural Products Discovery Center: Release of the First 8490 Sequenced Strains for Exploring Actinobacteria Biosynthetic Diversity.</title>
        <authorList>
            <person name="Kalkreuter E."/>
            <person name="Kautsar S.A."/>
            <person name="Yang D."/>
            <person name="Bader C.D."/>
            <person name="Teijaro C.N."/>
            <person name="Fluegel L."/>
            <person name="Davis C.M."/>
            <person name="Simpson J.R."/>
            <person name="Lauterbach L."/>
            <person name="Steele A.D."/>
            <person name="Gui C."/>
            <person name="Meng S."/>
            <person name="Li G."/>
            <person name="Viehrig K."/>
            <person name="Ye F."/>
            <person name="Su P."/>
            <person name="Kiefer A.F."/>
            <person name="Nichols A."/>
            <person name="Cepeda A.J."/>
            <person name="Yan W."/>
            <person name="Fan B."/>
            <person name="Jiang Y."/>
            <person name="Adhikari A."/>
            <person name="Zheng C.-J."/>
            <person name="Schuster L."/>
            <person name="Cowan T.M."/>
            <person name="Smanski M.J."/>
            <person name="Chevrette M.G."/>
            <person name="De Carvalho L.P.S."/>
            <person name="Shen B."/>
        </authorList>
    </citation>
    <scope>NUCLEOTIDE SEQUENCE [LARGE SCALE GENOMIC DNA]</scope>
    <source>
        <strain evidence="2 3">NPDC003040</strain>
    </source>
</reference>
<dbReference type="Pfam" id="PF00903">
    <property type="entry name" value="Glyoxalase"/>
    <property type="match status" value="1"/>
</dbReference>
<dbReference type="PANTHER" id="PTHR36437:SF2">
    <property type="entry name" value="GLYOXALASE_BLEOMYCIN RESISTANCE PROTEIN_DIOXYGENASE"/>
    <property type="match status" value="1"/>
</dbReference>
<dbReference type="InterPro" id="IPR004360">
    <property type="entry name" value="Glyas_Fos-R_dOase_dom"/>
</dbReference>
<dbReference type="PANTHER" id="PTHR36437">
    <property type="entry name" value="GLYOXALASE/BLEOMYCIN RESISTANCE PROTEIN/DIOXYGENASE"/>
    <property type="match status" value="1"/>
</dbReference>
<feature type="domain" description="VOC" evidence="1">
    <location>
        <begin position="2"/>
        <end position="129"/>
    </location>
</feature>
<gene>
    <name evidence="2" type="ORF">ACFYV7_07130</name>
</gene>
<evidence type="ECO:0000313" key="2">
    <source>
        <dbReference type="EMBL" id="MFF3222552.1"/>
    </source>
</evidence>
<evidence type="ECO:0000313" key="3">
    <source>
        <dbReference type="Proteomes" id="UP001601948"/>
    </source>
</evidence>
<dbReference type="EMBL" id="JBIAPI010000001">
    <property type="protein sequence ID" value="MFF3222552.1"/>
    <property type="molecule type" value="Genomic_DNA"/>
</dbReference>
<evidence type="ECO:0000259" key="1">
    <source>
        <dbReference type="PROSITE" id="PS51819"/>
    </source>
</evidence>
<dbReference type="SUPFAM" id="SSF54593">
    <property type="entry name" value="Glyoxalase/Bleomycin resistance protein/Dihydroxybiphenyl dioxygenase"/>
    <property type="match status" value="1"/>
</dbReference>